<reference evidence="4" key="1">
    <citation type="submission" date="2021-09" db="EMBL/GenBank/DDBJ databases">
        <title>A high-quality genome of the endoparasitic fungus Hirsutella rhossiliensis with a comparison of Hirsutella genomes reveals transposable elements contributing to genome size variation.</title>
        <authorList>
            <person name="Lin R."/>
            <person name="Jiao Y."/>
            <person name="Sun X."/>
            <person name="Ling J."/>
            <person name="Xie B."/>
            <person name="Cheng X."/>
        </authorList>
    </citation>
    <scope>NUCLEOTIDE SEQUENCE</scope>
    <source>
        <strain evidence="4">HR02</strain>
    </source>
</reference>
<gene>
    <name evidence="4" type="ORF">HRG_08754</name>
</gene>
<dbReference type="GO" id="GO:0000981">
    <property type="term" value="F:DNA-binding transcription factor activity, RNA polymerase II-specific"/>
    <property type="evidence" value="ECO:0007669"/>
    <property type="project" value="InterPro"/>
</dbReference>
<dbReference type="Gene3D" id="4.10.240.10">
    <property type="entry name" value="Zn(2)-C6 fungal-type DNA-binding domain"/>
    <property type="match status" value="1"/>
</dbReference>
<name>A0A9P8MUD0_9HYPO</name>
<feature type="compositionally biased region" description="Basic and acidic residues" evidence="2">
    <location>
        <begin position="11"/>
        <end position="24"/>
    </location>
</feature>
<dbReference type="GeneID" id="68357883"/>
<protein>
    <recommendedName>
        <fullName evidence="3">Zn(2)-C6 fungal-type domain-containing protein</fullName>
    </recommendedName>
</protein>
<feature type="region of interest" description="Disordered" evidence="2">
    <location>
        <begin position="1"/>
        <end position="24"/>
    </location>
</feature>
<dbReference type="SMART" id="SM00066">
    <property type="entry name" value="GAL4"/>
    <property type="match status" value="1"/>
</dbReference>
<dbReference type="AlphaFoldDB" id="A0A9P8MUD0"/>
<keyword evidence="1" id="KW-0539">Nucleus</keyword>
<dbReference type="PROSITE" id="PS50048">
    <property type="entry name" value="ZN2_CY6_FUNGAL_2"/>
    <property type="match status" value="1"/>
</dbReference>
<evidence type="ECO:0000313" key="4">
    <source>
        <dbReference type="EMBL" id="KAH0960599.1"/>
    </source>
</evidence>
<evidence type="ECO:0000256" key="1">
    <source>
        <dbReference type="ARBA" id="ARBA00023242"/>
    </source>
</evidence>
<dbReference type="InterPro" id="IPR001138">
    <property type="entry name" value="Zn2Cys6_DnaBD"/>
</dbReference>
<organism evidence="4 5">
    <name type="scientific">Hirsutella rhossiliensis</name>
    <dbReference type="NCBI Taxonomy" id="111463"/>
    <lineage>
        <taxon>Eukaryota</taxon>
        <taxon>Fungi</taxon>
        <taxon>Dikarya</taxon>
        <taxon>Ascomycota</taxon>
        <taxon>Pezizomycotina</taxon>
        <taxon>Sordariomycetes</taxon>
        <taxon>Hypocreomycetidae</taxon>
        <taxon>Hypocreales</taxon>
        <taxon>Ophiocordycipitaceae</taxon>
        <taxon>Hirsutella</taxon>
    </lineage>
</organism>
<evidence type="ECO:0000259" key="3">
    <source>
        <dbReference type="PROSITE" id="PS50048"/>
    </source>
</evidence>
<dbReference type="SUPFAM" id="SSF57701">
    <property type="entry name" value="Zn2/Cys6 DNA-binding domain"/>
    <property type="match status" value="1"/>
</dbReference>
<feature type="domain" description="Zn(2)-C6 fungal-type" evidence="3">
    <location>
        <begin position="47"/>
        <end position="81"/>
    </location>
</feature>
<dbReference type="InterPro" id="IPR036864">
    <property type="entry name" value="Zn2-C6_fun-type_DNA-bd_sf"/>
</dbReference>
<dbReference type="Proteomes" id="UP000824596">
    <property type="component" value="Unassembled WGS sequence"/>
</dbReference>
<dbReference type="PROSITE" id="PS00463">
    <property type="entry name" value="ZN2_CY6_FUNGAL_1"/>
    <property type="match status" value="1"/>
</dbReference>
<comment type="caution">
    <text evidence="4">The sequence shown here is derived from an EMBL/GenBank/DDBJ whole genome shotgun (WGS) entry which is preliminary data.</text>
</comment>
<dbReference type="GO" id="GO:0008270">
    <property type="term" value="F:zinc ion binding"/>
    <property type="evidence" value="ECO:0007669"/>
    <property type="project" value="InterPro"/>
</dbReference>
<dbReference type="EMBL" id="JAIZPD010000010">
    <property type="protein sequence ID" value="KAH0960599.1"/>
    <property type="molecule type" value="Genomic_DNA"/>
</dbReference>
<sequence length="439" mass="47388">MSDAGYISSNDARDTPSDTATERRCDAELGADVAKIRQDKGRTLRKSCDRCHQQKLRCIGGGRTTLTRCLRCQRAGAECVYSARCNKQSHRNKNDACDYVRVKPLSAKSDTSRLADIETGFDPHLMNCDDLFTRLPSWDTASLAGYTMPLPPSSGFLDVSLSAGEPFSISSSSATPELDCGLQDSASDLPGRLANVCQALEAAYTKVLGDQATQATQDCPITEAYGVFDRFLAVLMVHEMAAIMTPRIPQTPSDEYMRTKLASMAVHGYVLCMKLMRSFSEQVLLSLLATPLPASRLSLSGPRSSDAPRLGARAHLFSGTGHVPNNPKLGDMYVSMTDPFQHVLNSKLNILETGSKLLSNMEHLLGIPPDLGGGSLSSASRSSEQVVLDSHVTPSLPARLVASIWEDDASINNTSVVAYFRRCRAAILGLADVASPAHQ</sequence>
<dbReference type="RefSeq" id="XP_044718112.1">
    <property type="nucleotide sequence ID" value="XM_044867225.1"/>
</dbReference>
<keyword evidence="5" id="KW-1185">Reference proteome</keyword>
<dbReference type="CDD" id="cd00067">
    <property type="entry name" value="GAL4"/>
    <property type="match status" value="1"/>
</dbReference>
<dbReference type="OrthoDB" id="4330117at2759"/>
<proteinExistence type="predicted"/>
<evidence type="ECO:0000313" key="5">
    <source>
        <dbReference type="Proteomes" id="UP000824596"/>
    </source>
</evidence>
<accession>A0A9P8MUD0</accession>
<evidence type="ECO:0000256" key="2">
    <source>
        <dbReference type="SAM" id="MobiDB-lite"/>
    </source>
</evidence>